<organism evidence="2 3">
    <name type="scientific">Rhizopus delemar</name>
    <dbReference type="NCBI Taxonomy" id="936053"/>
    <lineage>
        <taxon>Eukaryota</taxon>
        <taxon>Fungi</taxon>
        <taxon>Fungi incertae sedis</taxon>
        <taxon>Mucoromycota</taxon>
        <taxon>Mucoromycotina</taxon>
        <taxon>Mucoromycetes</taxon>
        <taxon>Mucorales</taxon>
        <taxon>Mucorineae</taxon>
        <taxon>Rhizopodaceae</taxon>
        <taxon>Rhizopus</taxon>
    </lineage>
</organism>
<reference evidence="2 3" key="1">
    <citation type="journal article" date="2020" name="Microb. Genom.">
        <title>Genetic diversity of clinical and environmental Mucorales isolates obtained from an investigation of mucormycosis cases among solid organ transplant recipients.</title>
        <authorList>
            <person name="Nguyen M.H."/>
            <person name="Kaul D."/>
            <person name="Muto C."/>
            <person name="Cheng S.J."/>
            <person name="Richter R.A."/>
            <person name="Bruno V.M."/>
            <person name="Liu G."/>
            <person name="Beyhan S."/>
            <person name="Sundermann A.J."/>
            <person name="Mounaud S."/>
            <person name="Pasculle A.W."/>
            <person name="Nierman W.C."/>
            <person name="Driscoll E."/>
            <person name="Cumbie R."/>
            <person name="Clancy C.J."/>
            <person name="Dupont C.L."/>
        </authorList>
    </citation>
    <scope>NUCLEOTIDE SEQUENCE [LARGE SCALE GENOMIC DNA]</scope>
    <source>
        <strain evidence="2 3">GL24</strain>
    </source>
</reference>
<dbReference type="EMBL" id="JAANIU010015354">
    <property type="protein sequence ID" value="KAG1529380.1"/>
    <property type="molecule type" value="Genomic_DNA"/>
</dbReference>
<feature type="compositionally biased region" description="Polar residues" evidence="1">
    <location>
        <begin position="69"/>
        <end position="78"/>
    </location>
</feature>
<dbReference type="AlphaFoldDB" id="A0A9P7BZG8"/>
<gene>
    <name evidence="2" type="ORF">G6F50_018041</name>
</gene>
<feature type="region of interest" description="Disordered" evidence="1">
    <location>
        <begin position="62"/>
        <end position="87"/>
    </location>
</feature>
<dbReference type="Proteomes" id="UP000740926">
    <property type="component" value="Unassembled WGS sequence"/>
</dbReference>
<comment type="caution">
    <text evidence="2">The sequence shown here is derived from an EMBL/GenBank/DDBJ whole genome shotgun (WGS) entry which is preliminary data.</text>
</comment>
<proteinExistence type="predicted"/>
<sequence length="87" mass="9041">MEALVAGVPSPRSRIASRISSSSSSFPAVSIAPSNVASLNRVGGFVFCATSFMPAFEAFSPTTRRQRDVPSSSESCSLPYTAIPPAS</sequence>
<evidence type="ECO:0000256" key="1">
    <source>
        <dbReference type="SAM" id="MobiDB-lite"/>
    </source>
</evidence>
<evidence type="ECO:0000313" key="2">
    <source>
        <dbReference type="EMBL" id="KAG1529380.1"/>
    </source>
</evidence>
<name>A0A9P7BZG8_9FUNG</name>
<protein>
    <submittedName>
        <fullName evidence="2">Uncharacterized protein</fullName>
    </submittedName>
</protein>
<keyword evidence="3" id="KW-1185">Reference proteome</keyword>
<evidence type="ECO:0000313" key="3">
    <source>
        <dbReference type="Proteomes" id="UP000740926"/>
    </source>
</evidence>
<accession>A0A9P7BZG8</accession>